<evidence type="ECO:0000256" key="2">
    <source>
        <dbReference type="ARBA" id="ARBA00022448"/>
    </source>
</evidence>
<sequence length="533" mass="54813">MITNRRGDLSLGSMHDHGRLHPHHQEPGGTLVGARRRSLALGILCLCALTSGVDLTITNVALPEIGRALDAGTDELQWTIDAYNLVLAGMLVLGGALADREGRRRVFLVSYAVFALASLAAAFSPSTGALIAARAVMGLGAAGVTAPALAIIASMYPPDKRGRAIGTFVVFGATGLAVGPIAGGLLLDHFWWGSVFLVNVPIIAVGIVLGARTIPESRAPGPAGRLDLVGAVLSVVGLGGLLFGIIEGPGRGWTAPVVLLALGIGVVGLAAFVGWELRTSSPLFDVRILRRAPVATGAITLLVAYLLLTSYLFLNPQYLQDVRGESIVSVGLMFVPFAVVFGLCSLQAQRILQRLGARTTIALGLIVTAGAIVVFAFAGTRPLWVMLAGTVVLGIGLSVLIAPPSTVVMNNLPAAKAGDGSSLNFVSRFVGASFGVAVVGSLLASAYVRDLDPVLPALDPAQADKARGSLQGALEVADTLPPATGDALASAARDAFDRGATIAYLALAALALIAAAVAWYTLDRPDGPEQTTR</sequence>
<feature type="transmembrane region" description="Helical" evidence="8">
    <location>
        <begin position="360"/>
        <end position="378"/>
    </location>
</feature>
<evidence type="ECO:0000313" key="10">
    <source>
        <dbReference type="EMBL" id="TWD82662.1"/>
    </source>
</evidence>
<feature type="domain" description="Major facilitator superfamily (MFS) profile" evidence="9">
    <location>
        <begin position="40"/>
        <end position="526"/>
    </location>
</feature>
<dbReference type="EMBL" id="VIVK01000001">
    <property type="protein sequence ID" value="TWD82662.1"/>
    <property type="molecule type" value="Genomic_DNA"/>
</dbReference>
<feature type="transmembrane region" description="Helical" evidence="8">
    <location>
        <begin position="131"/>
        <end position="152"/>
    </location>
</feature>
<dbReference type="CDD" id="cd17321">
    <property type="entry name" value="MFS_MMR_MDR_like"/>
    <property type="match status" value="1"/>
</dbReference>
<keyword evidence="6 8" id="KW-0472">Membrane</keyword>
<feature type="region of interest" description="Disordered" evidence="7">
    <location>
        <begin position="1"/>
        <end position="28"/>
    </location>
</feature>
<evidence type="ECO:0000256" key="6">
    <source>
        <dbReference type="ARBA" id="ARBA00023136"/>
    </source>
</evidence>
<dbReference type="OrthoDB" id="9781469at2"/>
<dbReference type="Pfam" id="PF07690">
    <property type="entry name" value="MFS_1"/>
    <property type="match status" value="1"/>
</dbReference>
<dbReference type="InterPro" id="IPR036259">
    <property type="entry name" value="MFS_trans_sf"/>
</dbReference>
<keyword evidence="11" id="KW-1185">Reference proteome</keyword>
<dbReference type="PANTHER" id="PTHR42718">
    <property type="entry name" value="MAJOR FACILITATOR SUPERFAMILY MULTIDRUG TRANSPORTER MFSC"/>
    <property type="match status" value="1"/>
</dbReference>
<dbReference type="Gene3D" id="1.20.1250.20">
    <property type="entry name" value="MFS general substrate transporter like domains"/>
    <property type="match status" value="1"/>
</dbReference>
<feature type="transmembrane region" description="Helical" evidence="8">
    <location>
        <begin position="326"/>
        <end position="348"/>
    </location>
</feature>
<feature type="transmembrane region" description="Helical" evidence="8">
    <location>
        <begin position="384"/>
        <end position="404"/>
    </location>
</feature>
<feature type="transmembrane region" description="Helical" evidence="8">
    <location>
        <begin position="502"/>
        <end position="522"/>
    </location>
</feature>
<keyword evidence="5 8" id="KW-1133">Transmembrane helix</keyword>
<feature type="transmembrane region" description="Helical" evidence="8">
    <location>
        <begin position="39"/>
        <end position="62"/>
    </location>
</feature>
<accession>A0A561BV53</accession>
<dbReference type="PANTHER" id="PTHR42718:SF42">
    <property type="entry name" value="EXPORT PROTEIN"/>
    <property type="match status" value="1"/>
</dbReference>
<evidence type="ECO:0000256" key="7">
    <source>
        <dbReference type="SAM" id="MobiDB-lite"/>
    </source>
</evidence>
<feature type="transmembrane region" description="Helical" evidence="8">
    <location>
        <begin position="164"/>
        <end position="185"/>
    </location>
</feature>
<feature type="transmembrane region" description="Helical" evidence="8">
    <location>
        <begin position="82"/>
        <end position="99"/>
    </location>
</feature>
<feature type="transmembrane region" description="Helical" evidence="8">
    <location>
        <begin position="294"/>
        <end position="314"/>
    </location>
</feature>
<protein>
    <submittedName>
        <fullName evidence="10">EmrB/QacA subfamily drug resistance transporter</fullName>
    </submittedName>
</protein>
<feature type="transmembrane region" description="Helical" evidence="8">
    <location>
        <begin position="106"/>
        <end position="125"/>
    </location>
</feature>
<dbReference type="PROSITE" id="PS50850">
    <property type="entry name" value="MFS"/>
    <property type="match status" value="1"/>
</dbReference>
<evidence type="ECO:0000313" key="11">
    <source>
        <dbReference type="Proteomes" id="UP000318380"/>
    </source>
</evidence>
<feature type="transmembrane region" description="Helical" evidence="8">
    <location>
        <begin position="226"/>
        <end position="246"/>
    </location>
</feature>
<feature type="transmembrane region" description="Helical" evidence="8">
    <location>
        <begin position="252"/>
        <end position="273"/>
    </location>
</feature>
<evidence type="ECO:0000259" key="9">
    <source>
        <dbReference type="PROSITE" id="PS50850"/>
    </source>
</evidence>
<keyword evidence="3" id="KW-1003">Cell membrane</keyword>
<dbReference type="Gene3D" id="1.20.1720.10">
    <property type="entry name" value="Multidrug resistance protein D"/>
    <property type="match status" value="1"/>
</dbReference>
<name>A0A561BV53_9ACTN</name>
<evidence type="ECO:0000256" key="3">
    <source>
        <dbReference type="ARBA" id="ARBA00022475"/>
    </source>
</evidence>
<gene>
    <name evidence="10" type="ORF">FB561_3798</name>
</gene>
<evidence type="ECO:0000256" key="8">
    <source>
        <dbReference type="SAM" id="Phobius"/>
    </source>
</evidence>
<evidence type="ECO:0000256" key="1">
    <source>
        <dbReference type="ARBA" id="ARBA00004651"/>
    </source>
</evidence>
<keyword evidence="2" id="KW-0813">Transport</keyword>
<reference evidence="10 11" key="1">
    <citation type="submission" date="2019-06" db="EMBL/GenBank/DDBJ databases">
        <title>Sequencing the genomes of 1000 actinobacteria strains.</title>
        <authorList>
            <person name="Klenk H.-P."/>
        </authorList>
    </citation>
    <scope>NUCLEOTIDE SEQUENCE [LARGE SCALE GENOMIC DNA]</scope>
    <source>
        <strain evidence="10 11">DSM 24683</strain>
    </source>
</reference>
<feature type="compositionally biased region" description="Basic and acidic residues" evidence="7">
    <location>
        <begin position="1"/>
        <end position="26"/>
    </location>
</feature>
<feature type="transmembrane region" description="Helical" evidence="8">
    <location>
        <begin position="191"/>
        <end position="214"/>
    </location>
</feature>
<keyword evidence="4 8" id="KW-0812">Transmembrane</keyword>
<dbReference type="AlphaFoldDB" id="A0A561BV53"/>
<dbReference type="InterPro" id="IPR020846">
    <property type="entry name" value="MFS_dom"/>
</dbReference>
<dbReference type="InterPro" id="IPR004638">
    <property type="entry name" value="EmrB-like"/>
</dbReference>
<evidence type="ECO:0000256" key="5">
    <source>
        <dbReference type="ARBA" id="ARBA00022989"/>
    </source>
</evidence>
<organism evidence="10 11">
    <name type="scientific">Kribbella amoyensis</name>
    <dbReference type="NCBI Taxonomy" id="996641"/>
    <lineage>
        <taxon>Bacteria</taxon>
        <taxon>Bacillati</taxon>
        <taxon>Actinomycetota</taxon>
        <taxon>Actinomycetes</taxon>
        <taxon>Propionibacteriales</taxon>
        <taxon>Kribbellaceae</taxon>
        <taxon>Kribbella</taxon>
    </lineage>
</organism>
<evidence type="ECO:0000256" key="4">
    <source>
        <dbReference type="ARBA" id="ARBA00022692"/>
    </source>
</evidence>
<dbReference type="GO" id="GO:0022857">
    <property type="term" value="F:transmembrane transporter activity"/>
    <property type="evidence" value="ECO:0007669"/>
    <property type="project" value="InterPro"/>
</dbReference>
<dbReference type="SUPFAM" id="SSF103473">
    <property type="entry name" value="MFS general substrate transporter"/>
    <property type="match status" value="1"/>
</dbReference>
<comment type="caution">
    <text evidence="10">The sequence shown here is derived from an EMBL/GenBank/DDBJ whole genome shotgun (WGS) entry which is preliminary data.</text>
</comment>
<feature type="transmembrane region" description="Helical" evidence="8">
    <location>
        <begin position="425"/>
        <end position="448"/>
    </location>
</feature>
<comment type="subcellular location">
    <subcellularLocation>
        <location evidence="1">Cell membrane</location>
        <topology evidence="1">Multi-pass membrane protein</topology>
    </subcellularLocation>
</comment>
<dbReference type="PRINTS" id="PR01036">
    <property type="entry name" value="TCRTETB"/>
</dbReference>
<proteinExistence type="predicted"/>
<dbReference type="NCBIfam" id="TIGR00711">
    <property type="entry name" value="efflux_EmrB"/>
    <property type="match status" value="1"/>
</dbReference>
<dbReference type="InterPro" id="IPR011701">
    <property type="entry name" value="MFS"/>
</dbReference>
<dbReference type="Proteomes" id="UP000318380">
    <property type="component" value="Unassembled WGS sequence"/>
</dbReference>
<dbReference type="GO" id="GO:0005886">
    <property type="term" value="C:plasma membrane"/>
    <property type="evidence" value="ECO:0007669"/>
    <property type="project" value="UniProtKB-SubCell"/>
</dbReference>